<sequence>MPNNRKVSPDKLLSLREEIKNHSNAQDEKAKNAVQELEAHMDIVEEMDTNEKFSLYATLAKYFRNINHYDKCASYSRRAINLAKRLDKAHTGILIDTYLDYAGLEREYGQSADARILLAKLLQLLETKEWGDPLSFGLTFSNLGKVYLDEENSQLGIFQLENALKYFRKVCGHTHPIIAETIQAISEASIEMEDYSRAMSLNQELLEAFQKENNNVQAAKTLLRTGEIYYYIDLKKARDSIVESLSLLKDLYKTSHLDIAKAYLMLAELEENVGELPRAIAYYKQSLSQLEDICKADHYLIVYTYSKLGSLTLQINDLDSAKGYLEKGLSLSTKFPEIRLRFLMQSGKVYSNLNMHEQAATKYLEFLKDLKGERRTNSRGYAGILQDTAFSLLKLNNLEEAADYYAKALSVYEGLKGNYQKEMDQIHNRLAYCFENIQDGDMQKAALHMEEGIELLGDERTEETLKNKERIEMSYTGG</sequence>
<keyword evidence="4" id="KW-1185">Reference proteome</keyword>
<organism evidence="3 4">
    <name type="scientific">Virgibacillus profundi</name>
    <dbReference type="NCBI Taxonomy" id="2024555"/>
    <lineage>
        <taxon>Bacteria</taxon>
        <taxon>Bacillati</taxon>
        <taxon>Bacillota</taxon>
        <taxon>Bacilli</taxon>
        <taxon>Bacillales</taxon>
        <taxon>Bacillaceae</taxon>
        <taxon>Virgibacillus</taxon>
    </lineage>
</organism>
<accession>A0A2A2IHT9</accession>
<name>A0A2A2IHT9_9BACI</name>
<dbReference type="AlphaFoldDB" id="A0A2A2IHT9"/>
<evidence type="ECO:0000256" key="2">
    <source>
        <dbReference type="ARBA" id="ARBA00022803"/>
    </source>
</evidence>
<dbReference type="SUPFAM" id="SSF48452">
    <property type="entry name" value="TPR-like"/>
    <property type="match status" value="3"/>
</dbReference>
<dbReference type="OrthoDB" id="2712081at2"/>
<evidence type="ECO:0000256" key="1">
    <source>
        <dbReference type="ARBA" id="ARBA00022737"/>
    </source>
</evidence>
<dbReference type="Gene3D" id="1.25.40.10">
    <property type="entry name" value="Tetratricopeptide repeat domain"/>
    <property type="match status" value="3"/>
</dbReference>
<dbReference type="InterPro" id="IPR019734">
    <property type="entry name" value="TPR_rpt"/>
</dbReference>
<proteinExistence type="predicted"/>
<dbReference type="Pfam" id="PF13424">
    <property type="entry name" value="TPR_12"/>
    <property type="match status" value="1"/>
</dbReference>
<protein>
    <submittedName>
        <fullName evidence="3">Uncharacterized protein</fullName>
    </submittedName>
</protein>
<keyword evidence="2" id="KW-0802">TPR repeat</keyword>
<dbReference type="RefSeq" id="WP_095654144.1">
    <property type="nucleotide sequence ID" value="NZ_NPOA01000002.1"/>
</dbReference>
<dbReference type="PANTHER" id="PTHR45641:SF19">
    <property type="entry name" value="NEPHROCYSTIN-3"/>
    <property type="match status" value="1"/>
</dbReference>
<dbReference type="PANTHER" id="PTHR45641">
    <property type="entry name" value="TETRATRICOPEPTIDE REPEAT PROTEIN (AFU_ORTHOLOGUE AFUA_6G03870)"/>
    <property type="match status" value="1"/>
</dbReference>
<evidence type="ECO:0000313" key="3">
    <source>
        <dbReference type="EMBL" id="PAV30814.1"/>
    </source>
</evidence>
<dbReference type="Proteomes" id="UP000218887">
    <property type="component" value="Unassembled WGS sequence"/>
</dbReference>
<dbReference type="SMART" id="SM00028">
    <property type="entry name" value="TPR"/>
    <property type="match status" value="5"/>
</dbReference>
<reference evidence="3 4" key="1">
    <citation type="submission" date="2017-08" db="EMBL/GenBank/DDBJ databases">
        <title>Virgibacillus indicus sp. nov. and Virgibacillus profoundi sp. nov, two moderately halophilic bacteria isolated from marine sediment by using the Microfluidic Streak Plate.</title>
        <authorList>
            <person name="Xu B."/>
            <person name="Hu B."/>
            <person name="Wang J."/>
            <person name="Zhu Y."/>
            <person name="Huang L."/>
            <person name="Du W."/>
            <person name="Huang Y."/>
        </authorList>
    </citation>
    <scope>NUCLEOTIDE SEQUENCE [LARGE SCALE GENOMIC DNA]</scope>
    <source>
        <strain evidence="3 4">IO3-P3-H5</strain>
    </source>
</reference>
<keyword evidence="1" id="KW-0677">Repeat</keyword>
<dbReference type="EMBL" id="NPOA01000002">
    <property type="protein sequence ID" value="PAV30814.1"/>
    <property type="molecule type" value="Genomic_DNA"/>
</dbReference>
<dbReference type="InterPro" id="IPR011990">
    <property type="entry name" value="TPR-like_helical_dom_sf"/>
</dbReference>
<comment type="caution">
    <text evidence="3">The sequence shown here is derived from an EMBL/GenBank/DDBJ whole genome shotgun (WGS) entry which is preliminary data.</text>
</comment>
<gene>
    <name evidence="3" type="ORF">CIL05_03585</name>
</gene>
<evidence type="ECO:0000313" key="4">
    <source>
        <dbReference type="Proteomes" id="UP000218887"/>
    </source>
</evidence>